<accession>A0A177CHE0</accession>
<dbReference type="InParanoid" id="A0A177CHE0"/>
<keyword evidence="3" id="KW-1185">Reference proteome</keyword>
<dbReference type="RefSeq" id="XP_018036512.1">
    <property type="nucleotide sequence ID" value="XM_018178495.1"/>
</dbReference>
<dbReference type="GeneID" id="28761981"/>
<organism evidence="2 3">
    <name type="scientific">Paraphaeosphaeria sporulosa</name>
    <dbReference type="NCBI Taxonomy" id="1460663"/>
    <lineage>
        <taxon>Eukaryota</taxon>
        <taxon>Fungi</taxon>
        <taxon>Dikarya</taxon>
        <taxon>Ascomycota</taxon>
        <taxon>Pezizomycotina</taxon>
        <taxon>Dothideomycetes</taxon>
        <taxon>Pleosporomycetidae</taxon>
        <taxon>Pleosporales</taxon>
        <taxon>Massarineae</taxon>
        <taxon>Didymosphaeriaceae</taxon>
        <taxon>Paraphaeosphaeria</taxon>
    </lineage>
</organism>
<evidence type="ECO:0000313" key="2">
    <source>
        <dbReference type="EMBL" id="OAG06147.1"/>
    </source>
</evidence>
<reference evidence="2 3" key="1">
    <citation type="submission" date="2016-05" db="EMBL/GenBank/DDBJ databases">
        <title>Comparative analysis of secretome profiles of manganese(II)-oxidizing ascomycete fungi.</title>
        <authorList>
            <consortium name="DOE Joint Genome Institute"/>
            <person name="Zeiner C.A."/>
            <person name="Purvine S.O."/>
            <person name="Zink E.M."/>
            <person name="Wu S."/>
            <person name="Pasa-Tolic L."/>
            <person name="Chaput D.L."/>
            <person name="Haridas S."/>
            <person name="Grigoriev I.V."/>
            <person name="Santelli C.M."/>
            <person name="Hansel C.M."/>
        </authorList>
    </citation>
    <scope>NUCLEOTIDE SEQUENCE [LARGE SCALE GENOMIC DNA]</scope>
    <source>
        <strain evidence="2 3">AP3s5-JAC2a</strain>
    </source>
</reference>
<feature type="signal peptide" evidence="1">
    <location>
        <begin position="1"/>
        <end position="29"/>
    </location>
</feature>
<proteinExistence type="predicted"/>
<evidence type="ECO:0008006" key="4">
    <source>
        <dbReference type="Google" id="ProtNLM"/>
    </source>
</evidence>
<evidence type="ECO:0000256" key="1">
    <source>
        <dbReference type="SAM" id="SignalP"/>
    </source>
</evidence>
<protein>
    <recommendedName>
        <fullName evidence="4">Secreted protein</fullName>
    </recommendedName>
</protein>
<dbReference type="Proteomes" id="UP000077069">
    <property type="component" value="Unassembled WGS sequence"/>
</dbReference>
<dbReference type="AlphaFoldDB" id="A0A177CHE0"/>
<evidence type="ECO:0000313" key="3">
    <source>
        <dbReference type="Proteomes" id="UP000077069"/>
    </source>
</evidence>
<gene>
    <name evidence="2" type="ORF">CC84DRAFT_1164485</name>
</gene>
<name>A0A177CHE0_9PLEO</name>
<keyword evidence="1" id="KW-0732">Signal</keyword>
<feature type="chain" id="PRO_5008058204" description="Secreted protein" evidence="1">
    <location>
        <begin position="30"/>
        <end position="71"/>
    </location>
</feature>
<dbReference type="EMBL" id="KV441552">
    <property type="protein sequence ID" value="OAG06147.1"/>
    <property type="molecule type" value="Genomic_DNA"/>
</dbReference>
<sequence>MLLRSTNSLGGWGVLSIAIFGLSLDQATSTSLATLFLDTTETVQWVPFAGVQGRREDPTNCAVLQAIITWT</sequence>